<evidence type="ECO:0000313" key="2">
    <source>
        <dbReference type="Proteomes" id="UP000324222"/>
    </source>
</evidence>
<proteinExistence type="predicted"/>
<organism evidence="1 2">
    <name type="scientific">Portunus trituberculatus</name>
    <name type="common">Swimming crab</name>
    <name type="synonym">Neptunus trituberculatus</name>
    <dbReference type="NCBI Taxonomy" id="210409"/>
    <lineage>
        <taxon>Eukaryota</taxon>
        <taxon>Metazoa</taxon>
        <taxon>Ecdysozoa</taxon>
        <taxon>Arthropoda</taxon>
        <taxon>Crustacea</taxon>
        <taxon>Multicrustacea</taxon>
        <taxon>Malacostraca</taxon>
        <taxon>Eumalacostraca</taxon>
        <taxon>Eucarida</taxon>
        <taxon>Decapoda</taxon>
        <taxon>Pleocyemata</taxon>
        <taxon>Brachyura</taxon>
        <taxon>Eubrachyura</taxon>
        <taxon>Portunoidea</taxon>
        <taxon>Portunidae</taxon>
        <taxon>Portuninae</taxon>
        <taxon>Portunus</taxon>
    </lineage>
</organism>
<name>A0A5B7DXE5_PORTR</name>
<reference evidence="1 2" key="1">
    <citation type="submission" date="2019-05" db="EMBL/GenBank/DDBJ databases">
        <title>Another draft genome of Portunus trituberculatus and its Hox gene families provides insights of decapod evolution.</title>
        <authorList>
            <person name="Jeong J.-H."/>
            <person name="Song I."/>
            <person name="Kim S."/>
            <person name="Choi T."/>
            <person name="Kim D."/>
            <person name="Ryu S."/>
            <person name="Kim W."/>
        </authorList>
    </citation>
    <scope>NUCLEOTIDE SEQUENCE [LARGE SCALE GENOMIC DNA]</scope>
    <source>
        <tissue evidence="1">Muscle</tissue>
    </source>
</reference>
<protein>
    <submittedName>
        <fullName evidence="1">Uncharacterized protein</fullName>
    </submittedName>
</protein>
<dbReference type="EMBL" id="VSRR010001558">
    <property type="protein sequence ID" value="MPC26128.1"/>
    <property type="molecule type" value="Genomic_DNA"/>
</dbReference>
<dbReference type="AlphaFoldDB" id="A0A5B7DXE5"/>
<accession>A0A5B7DXE5</accession>
<dbReference type="Proteomes" id="UP000324222">
    <property type="component" value="Unassembled WGS sequence"/>
</dbReference>
<keyword evidence="2" id="KW-1185">Reference proteome</keyword>
<gene>
    <name evidence="1" type="ORF">E2C01_019260</name>
</gene>
<sequence length="72" mass="8175">MVLRNSWRMQLRERIARRLPGSIAALLPGTWRLDGDLWFMLEGKSWAAILTDGGPTRAGFLTYRNITHASFG</sequence>
<evidence type="ECO:0000313" key="1">
    <source>
        <dbReference type="EMBL" id="MPC26128.1"/>
    </source>
</evidence>
<comment type="caution">
    <text evidence="1">The sequence shown here is derived from an EMBL/GenBank/DDBJ whole genome shotgun (WGS) entry which is preliminary data.</text>
</comment>